<evidence type="ECO:0000259" key="6">
    <source>
        <dbReference type="Pfam" id="PF02826"/>
    </source>
</evidence>
<dbReference type="PROSITE" id="PS00671">
    <property type="entry name" value="D_2_HYDROXYACID_DH_3"/>
    <property type="match status" value="1"/>
</dbReference>
<protein>
    <submittedName>
        <fullName evidence="7">Glycerate dehydrogenase</fullName>
    </submittedName>
</protein>
<keyword evidence="3" id="KW-0520">NAD</keyword>
<evidence type="ECO:0000313" key="7">
    <source>
        <dbReference type="EMBL" id="CEI83087.1"/>
    </source>
</evidence>
<dbReference type="Pfam" id="PF02826">
    <property type="entry name" value="2-Hacid_dh_C"/>
    <property type="match status" value="1"/>
</dbReference>
<evidence type="ECO:0000256" key="2">
    <source>
        <dbReference type="ARBA" id="ARBA00023002"/>
    </source>
</evidence>
<reference evidence="7 8" key="1">
    <citation type="submission" date="2014-11" db="EMBL/GenBank/DDBJ databases">
        <authorList>
            <person name="Urmite Genomes Urmite Genomes"/>
        </authorList>
    </citation>
    <scope>NUCLEOTIDE SEQUENCE [LARGE SCALE GENOMIC DNA]</scope>
    <source>
        <strain evidence="7 8">Oc5</strain>
    </source>
</reference>
<dbReference type="Gene3D" id="3.40.50.720">
    <property type="entry name" value="NAD(P)-binding Rossmann-like Domain"/>
    <property type="match status" value="2"/>
</dbReference>
<sequence length="322" mass="34789">MTGMLVKLLEPLNVPDSLIEKLAEPLQKKGHEFVYYNEKTTDTKELAKRSENADVVMIANNPYPTEVINQNDNLKLINVAFTGVDHVGIADAKNQDILVCNAAGYANQAVAELAIGLVMDLYRRVTQGNSDIRAADYPGAFQGKEIKGKTVGIIGTGKIGIETARLFKAFGAKLVASNQASINPEAVELGMEYMDLDEVLAQSDIVTLHVPLMPNTKGLISKEKLSLMKETAVLINCARGPIVDNDALADALNSGKIAGAGIDVFDMEPPIPGDYKLLHAKNAILTPHVGFLTDEAMEARAKIAFDNTVAFLEGEPQNVMKR</sequence>
<dbReference type="GO" id="GO:0016616">
    <property type="term" value="F:oxidoreductase activity, acting on the CH-OH group of donors, NAD or NADP as acceptor"/>
    <property type="evidence" value="ECO:0007669"/>
    <property type="project" value="InterPro"/>
</dbReference>
<dbReference type="Proteomes" id="UP000040453">
    <property type="component" value="Unassembled WGS sequence"/>
</dbReference>
<evidence type="ECO:0000256" key="3">
    <source>
        <dbReference type="ARBA" id="ARBA00023027"/>
    </source>
</evidence>
<evidence type="ECO:0000256" key="4">
    <source>
        <dbReference type="RuleBase" id="RU003719"/>
    </source>
</evidence>
<dbReference type="InterPro" id="IPR029753">
    <property type="entry name" value="D-isomer_DH_CS"/>
</dbReference>
<evidence type="ECO:0000259" key="5">
    <source>
        <dbReference type="Pfam" id="PF00389"/>
    </source>
</evidence>
<dbReference type="FunFam" id="3.40.50.720:FF:000203">
    <property type="entry name" value="D-3-phosphoglycerate dehydrogenase (SerA)"/>
    <property type="match status" value="1"/>
</dbReference>
<dbReference type="CDD" id="cd12161">
    <property type="entry name" value="GDH_like_1"/>
    <property type="match status" value="1"/>
</dbReference>
<keyword evidence="8" id="KW-1185">Reference proteome</keyword>
<keyword evidence="2 4" id="KW-0560">Oxidoreductase</keyword>
<dbReference type="SUPFAM" id="SSF51735">
    <property type="entry name" value="NAD(P)-binding Rossmann-fold domains"/>
    <property type="match status" value="1"/>
</dbReference>
<dbReference type="GO" id="GO:0051287">
    <property type="term" value="F:NAD binding"/>
    <property type="evidence" value="ECO:0007669"/>
    <property type="project" value="InterPro"/>
</dbReference>
<dbReference type="InterPro" id="IPR036291">
    <property type="entry name" value="NAD(P)-bd_dom_sf"/>
</dbReference>
<evidence type="ECO:0000256" key="1">
    <source>
        <dbReference type="ARBA" id="ARBA00005854"/>
    </source>
</evidence>
<accession>A0A0A1MU78</accession>
<evidence type="ECO:0000313" key="8">
    <source>
        <dbReference type="Proteomes" id="UP000040453"/>
    </source>
</evidence>
<dbReference type="AlphaFoldDB" id="A0A0A1MU78"/>
<dbReference type="RefSeq" id="WP_244882383.1">
    <property type="nucleotide sequence ID" value="NZ_CAXOIH010000023.1"/>
</dbReference>
<dbReference type="PANTHER" id="PTHR43761">
    <property type="entry name" value="D-ISOMER SPECIFIC 2-HYDROXYACID DEHYDROGENASE FAMILY PROTEIN (AFU_ORTHOLOGUE AFUA_1G13630)"/>
    <property type="match status" value="1"/>
</dbReference>
<dbReference type="EMBL" id="CDGG01000001">
    <property type="protein sequence ID" value="CEI83087.1"/>
    <property type="molecule type" value="Genomic_DNA"/>
</dbReference>
<gene>
    <name evidence="7" type="primary">hprA</name>
    <name evidence="7" type="ORF">BN997_02977</name>
</gene>
<dbReference type="InterPro" id="IPR006139">
    <property type="entry name" value="D-isomer_2_OHA_DH_cat_dom"/>
</dbReference>
<dbReference type="PROSITE" id="PS00670">
    <property type="entry name" value="D_2_HYDROXYACID_DH_2"/>
    <property type="match status" value="1"/>
</dbReference>
<dbReference type="STRING" id="545501.BN997_02977"/>
<dbReference type="SUPFAM" id="SSF52283">
    <property type="entry name" value="Formate/glycerate dehydrogenase catalytic domain-like"/>
    <property type="match status" value="1"/>
</dbReference>
<dbReference type="PANTHER" id="PTHR43761:SF1">
    <property type="entry name" value="D-ISOMER SPECIFIC 2-HYDROXYACID DEHYDROGENASE CATALYTIC DOMAIN-CONTAINING PROTEIN-RELATED"/>
    <property type="match status" value="1"/>
</dbReference>
<feature type="domain" description="D-isomer specific 2-hydroxyacid dehydrogenase NAD-binding" evidence="6">
    <location>
        <begin position="115"/>
        <end position="290"/>
    </location>
</feature>
<dbReference type="Pfam" id="PF00389">
    <property type="entry name" value="2-Hacid_dh"/>
    <property type="match status" value="1"/>
</dbReference>
<organism evidence="7 8">
    <name type="scientific">Oceanobacillus oncorhynchi</name>
    <dbReference type="NCBI Taxonomy" id="545501"/>
    <lineage>
        <taxon>Bacteria</taxon>
        <taxon>Bacillati</taxon>
        <taxon>Bacillota</taxon>
        <taxon>Bacilli</taxon>
        <taxon>Bacillales</taxon>
        <taxon>Bacillaceae</taxon>
        <taxon>Oceanobacillus</taxon>
    </lineage>
</organism>
<proteinExistence type="inferred from homology"/>
<comment type="similarity">
    <text evidence="1 4">Belongs to the D-isomer specific 2-hydroxyacid dehydrogenase family.</text>
</comment>
<dbReference type="InterPro" id="IPR006140">
    <property type="entry name" value="D-isomer_DH_NAD-bd"/>
</dbReference>
<feature type="domain" description="D-isomer specific 2-hydroxyacid dehydrogenase catalytic" evidence="5">
    <location>
        <begin position="18"/>
        <end position="318"/>
    </location>
</feature>
<dbReference type="InterPro" id="IPR050418">
    <property type="entry name" value="D-iso_2-hydroxyacid_DH_PdxB"/>
</dbReference>
<name>A0A0A1MU78_9BACI</name>